<protein>
    <submittedName>
        <fullName evidence="1">Uncharacterized protein</fullName>
    </submittedName>
</protein>
<sequence length="69" mass="7913">MIKRVSISDHFFTLELASLFPTIECFKLNIFIYLIWVQMINSIQLLLCKIGAISKKGAVKGDEHFPDIL</sequence>
<keyword evidence="2" id="KW-1185">Reference proteome</keyword>
<comment type="caution">
    <text evidence="1">The sequence shown here is derived from an EMBL/GenBank/DDBJ whole genome shotgun (WGS) entry which is preliminary data.</text>
</comment>
<reference evidence="1 2" key="1">
    <citation type="journal article" date="2018" name="Sci. Rep.">
        <title>Genomic signatures of local adaptation to the degree of environmental predictability in rotifers.</title>
        <authorList>
            <person name="Franch-Gras L."/>
            <person name="Hahn C."/>
            <person name="Garcia-Roger E.M."/>
            <person name="Carmona M.J."/>
            <person name="Serra M."/>
            <person name="Gomez A."/>
        </authorList>
    </citation>
    <scope>NUCLEOTIDE SEQUENCE [LARGE SCALE GENOMIC DNA]</scope>
    <source>
        <strain evidence="1">HYR1</strain>
    </source>
</reference>
<dbReference type="Proteomes" id="UP000276133">
    <property type="component" value="Unassembled WGS sequence"/>
</dbReference>
<evidence type="ECO:0000313" key="2">
    <source>
        <dbReference type="Proteomes" id="UP000276133"/>
    </source>
</evidence>
<proteinExistence type="predicted"/>
<gene>
    <name evidence="1" type="ORF">BpHYR1_002065</name>
</gene>
<organism evidence="1 2">
    <name type="scientific">Brachionus plicatilis</name>
    <name type="common">Marine rotifer</name>
    <name type="synonym">Brachionus muelleri</name>
    <dbReference type="NCBI Taxonomy" id="10195"/>
    <lineage>
        <taxon>Eukaryota</taxon>
        <taxon>Metazoa</taxon>
        <taxon>Spiralia</taxon>
        <taxon>Gnathifera</taxon>
        <taxon>Rotifera</taxon>
        <taxon>Eurotatoria</taxon>
        <taxon>Monogononta</taxon>
        <taxon>Pseudotrocha</taxon>
        <taxon>Ploima</taxon>
        <taxon>Brachionidae</taxon>
        <taxon>Brachionus</taxon>
    </lineage>
</organism>
<evidence type="ECO:0000313" key="1">
    <source>
        <dbReference type="EMBL" id="RNA16508.1"/>
    </source>
</evidence>
<dbReference type="AlphaFoldDB" id="A0A3M7QZR1"/>
<accession>A0A3M7QZR1</accession>
<name>A0A3M7QZR1_BRAPC</name>
<dbReference type="EMBL" id="REGN01004693">
    <property type="protein sequence ID" value="RNA16508.1"/>
    <property type="molecule type" value="Genomic_DNA"/>
</dbReference>